<comment type="caution">
    <text evidence="3">The sequence shown here is derived from an EMBL/GenBank/DDBJ whole genome shotgun (WGS) entry which is preliminary data.</text>
</comment>
<sequence>MTALISYDRFAAISLDQLIAEAALQTRVDRKYVLPQDAAARVVDAFDADIRILDTEGTRAFRYESVYFDTPDLLSFRLAAQPRRRRFKIRSRTYVESRTAFLELKTRGARSATVKDRIGYRVSDRRILTDEARGYAAESLDAIGIDGARANDLRMRLTTHYRRATFVSRDGAARSTVDTELEWRDVSGTTLATPGLTIIETKSGSAASDFDRALWRAGHRPVSISKYATGLAALHPELPRNRWSRLLRGTFAGATLRMSETDPQTSEITPTEETPCANAA</sequence>
<dbReference type="Pfam" id="PF09359">
    <property type="entry name" value="VTC"/>
    <property type="match status" value="1"/>
</dbReference>
<evidence type="ECO:0000313" key="4">
    <source>
        <dbReference type="Proteomes" id="UP000629365"/>
    </source>
</evidence>
<dbReference type="CDD" id="cd07750">
    <property type="entry name" value="PolyPPase_VTC_like"/>
    <property type="match status" value="1"/>
</dbReference>
<name>A0ABQ1RJ62_9MICO</name>
<dbReference type="Proteomes" id="UP000629365">
    <property type="component" value="Unassembled WGS sequence"/>
</dbReference>
<proteinExistence type="predicted"/>
<feature type="region of interest" description="Disordered" evidence="1">
    <location>
        <begin position="258"/>
        <end position="280"/>
    </location>
</feature>
<keyword evidence="4" id="KW-1185">Reference proteome</keyword>
<dbReference type="EMBL" id="BMCM01000001">
    <property type="protein sequence ID" value="GGD69937.1"/>
    <property type="molecule type" value="Genomic_DNA"/>
</dbReference>
<evidence type="ECO:0000259" key="2">
    <source>
        <dbReference type="Pfam" id="PF09359"/>
    </source>
</evidence>
<dbReference type="RefSeq" id="WP_188435553.1">
    <property type="nucleotide sequence ID" value="NZ_BMCM01000001.1"/>
</dbReference>
<evidence type="ECO:0000313" key="3">
    <source>
        <dbReference type="EMBL" id="GGD69937.1"/>
    </source>
</evidence>
<reference evidence="4" key="1">
    <citation type="journal article" date="2019" name="Int. J. Syst. Evol. Microbiol.">
        <title>The Global Catalogue of Microorganisms (GCM) 10K type strain sequencing project: providing services to taxonomists for standard genome sequencing and annotation.</title>
        <authorList>
            <consortium name="The Broad Institute Genomics Platform"/>
            <consortium name="The Broad Institute Genome Sequencing Center for Infectious Disease"/>
            <person name="Wu L."/>
            <person name="Ma J."/>
        </authorList>
    </citation>
    <scope>NUCLEOTIDE SEQUENCE [LARGE SCALE GENOMIC DNA]</scope>
    <source>
        <strain evidence="4">CCM 7640</strain>
    </source>
</reference>
<evidence type="ECO:0000256" key="1">
    <source>
        <dbReference type="SAM" id="MobiDB-lite"/>
    </source>
</evidence>
<accession>A0ABQ1RJ62</accession>
<dbReference type="InterPro" id="IPR018966">
    <property type="entry name" value="VTC_domain"/>
</dbReference>
<dbReference type="InterPro" id="IPR042267">
    <property type="entry name" value="VTC_sf"/>
</dbReference>
<gene>
    <name evidence="3" type="ORF">GCM10007269_11420</name>
</gene>
<dbReference type="Gene3D" id="3.20.100.30">
    <property type="entry name" value="VTC, catalytic tunnel domain"/>
    <property type="match status" value="1"/>
</dbReference>
<feature type="compositionally biased region" description="Polar residues" evidence="1">
    <location>
        <begin position="261"/>
        <end position="272"/>
    </location>
</feature>
<organism evidence="3 4">
    <name type="scientific">Microbacterium murale</name>
    <dbReference type="NCBI Taxonomy" id="1081040"/>
    <lineage>
        <taxon>Bacteria</taxon>
        <taxon>Bacillati</taxon>
        <taxon>Actinomycetota</taxon>
        <taxon>Actinomycetes</taxon>
        <taxon>Micrococcales</taxon>
        <taxon>Microbacteriaceae</taxon>
        <taxon>Microbacterium</taxon>
    </lineage>
</organism>
<protein>
    <submittedName>
        <fullName evidence="3">VTC domain-containing protein</fullName>
    </submittedName>
</protein>
<feature type="domain" description="VTC" evidence="2">
    <location>
        <begin position="27"/>
        <end position="235"/>
    </location>
</feature>